<dbReference type="OrthoDB" id="448066at2759"/>
<gene>
    <name evidence="1" type="primary">Wdr53</name>
    <name evidence="1" type="ORF">SPIL2461_LOCUS1038</name>
</gene>
<dbReference type="AlphaFoldDB" id="A0A812IY36"/>
<reference evidence="1" key="1">
    <citation type="submission" date="2021-02" db="EMBL/GenBank/DDBJ databases">
        <authorList>
            <person name="Dougan E. K."/>
            <person name="Rhodes N."/>
            <person name="Thang M."/>
            <person name="Chan C."/>
        </authorList>
    </citation>
    <scope>NUCLEOTIDE SEQUENCE</scope>
</reference>
<dbReference type="Proteomes" id="UP000649617">
    <property type="component" value="Unassembled WGS sequence"/>
</dbReference>
<protein>
    <submittedName>
        <fullName evidence="1">Wdr53 protein</fullName>
    </submittedName>
</protein>
<feature type="non-terminal residue" evidence="1">
    <location>
        <position position="1"/>
    </location>
</feature>
<comment type="caution">
    <text evidence="1">The sequence shown here is derived from an EMBL/GenBank/DDBJ whole genome shotgun (WGS) entry which is preliminary data.</text>
</comment>
<evidence type="ECO:0000313" key="2">
    <source>
        <dbReference type="Proteomes" id="UP000649617"/>
    </source>
</evidence>
<accession>A0A812IY36</accession>
<evidence type="ECO:0000313" key="1">
    <source>
        <dbReference type="EMBL" id="CAE7180291.1"/>
    </source>
</evidence>
<name>A0A812IY36_SYMPI</name>
<sequence length="76" mass="7862">SLVKDKGLGVVNCSLLQVLNKDGMPFRSLCEMAGAVADLLVHQGPASFQQVVQLVGAAVGHGVSNGVYAAEIVRDL</sequence>
<feature type="non-terminal residue" evidence="1">
    <location>
        <position position="76"/>
    </location>
</feature>
<dbReference type="EMBL" id="CAJNIZ010000992">
    <property type="protein sequence ID" value="CAE7180291.1"/>
    <property type="molecule type" value="Genomic_DNA"/>
</dbReference>
<keyword evidence="2" id="KW-1185">Reference proteome</keyword>
<organism evidence="1 2">
    <name type="scientific">Symbiodinium pilosum</name>
    <name type="common">Dinoflagellate</name>
    <dbReference type="NCBI Taxonomy" id="2952"/>
    <lineage>
        <taxon>Eukaryota</taxon>
        <taxon>Sar</taxon>
        <taxon>Alveolata</taxon>
        <taxon>Dinophyceae</taxon>
        <taxon>Suessiales</taxon>
        <taxon>Symbiodiniaceae</taxon>
        <taxon>Symbiodinium</taxon>
    </lineage>
</organism>
<proteinExistence type="predicted"/>